<accession>U2GJ04</accession>
<dbReference type="Pfam" id="PF00990">
    <property type="entry name" value="GGDEF"/>
    <property type="match status" value="1"/>
</dbReference>
<evidence type="ECO:0000313" key="4">
    <source>
        <dbReference type="EMBL" id="ERJ25963.1"/>
    </source>
</evidence>
<evidence type="ECO:0000256" key="1">
    <source>
        <dbReference type="ARBA" id="ARBA00012528"/>
    </source>
</evidence>
<dbReference type="SUPFAM" id="SSF55073">
    <property type="entry name" value="Nucleotide cyclase"/>
    <property type="match status" value="1"/>
</dbReference>
<dbReference type="InterPro" id="IPR000160">
    <property type="entry name" value="GGDEF_dom"/>
</dbReference>
<comment type="caution">
    <text evidence="4">The sequence shown here is derived from an EMBL/GenBank/DDBJ whole genome shotgun (WGS) entry which is preliminary data.</text>
</comment>
<dbReference type="Gene3D" id="3.30.70.270">
    <property type="match status" value="1"/>
</dbReference>
<dbReference type="FunFam" id="3.30.70.270:FF:000001">
    <property type="entry name" value="Diguanylate cyclase domain protein"/>
    <property type="match status" value="1"/>
</dbReference>
<organism evidence="4 5">
    <name type="scientific">Campylobacter concisus ATCC 51562</name>
    <dbReference type="NCBI Taxonomy" id="1242969"/>
    <lineage>
        <taxon>Bacteria</taxon>
        <taxon>Pseudomonadati</taxon>
        <taxon>Campylobacterota</taxon>
        <taxon>Epsilonproteobacteria</taxon>
        <taxon>Campylobacterales</taxon>
        <taxon>Campylobacteraceae</taxon>
        <taxon>Campylobacter</taxon>
    </lineage>
</organism>
<dbReference type="eggNOG" id="COG3706">
    <property type="taxonomic scope" value="Bacteria"/>
</dbReference>
<feature type="domain" description="GGDEF" evidence="3">
    <location>
        <begin position="72"/>
        <end position="203"/>
    </location>
</feature>
<protein>
    <recommendedName>
        <fullName evidence="1">diguanylate cyclase</fullName>
        <ecNumber evidence="1">2.7.7.65</ecNumber>
    </recommendedName>
</protein>
<name>U2GJ04_9BACT</name>
<dbReference type="EC" id="2.7.7.65" evidence="1"/>
<dbReference type="NCBIfam" id="TIGR00254">
    <property type="entry name" value="GGDEF"/>
    <property type="match status" value="1"/>
</dbReference>
<dbReference type="GO" id="GO:0052621">
    <property type="term" value="F:diguanylate cyclase activity"/>
    <property type="evidence" value="ECO:0007669"/>
    <property type="project" value="UniProtKB-EC"/>
</dbReference>
<dbReference type="InterPro" id="IPR050469">
    <property type="entry name" value="Diguanylate_Cyclase"/>
</dbReference>
<dbReference type="PANTHER" id="PTHR45138:SF9">
    <property type="entry name" value="DIGUANYLATE CYCLASE DGCM-RELATED"/>
    <property type="match status" value="1"/>
</dbReference>
<reference evidence="4 5" key="1">
    <citation type="journal article" date="2013" name="BMC Genomics">
        <title>Comparative genomics of Campylobacter concisus isolates reveals genetic diversity and provides insights into disease association.</title>
        <authorList>
            <person name="Deshpande N.P."/>
            <person name="Kaakoush N.O."/>
            <person name="Wilkins M.R."/>
            <person name="Mitchell H.M."/>
        </authorList>
    </citation>
    <scope>NUCLEOTIDE SEQUENCE [LARGE SCALE GENOMIC DNA]</scope>
    <source>
        <strain evidence="4 5">ATCC 51562</strain>
    </source>
</reference>
<dbReference type="Proteomes" id="UP000016627">
    <property type="component" value="Unassembled WGS sequence"/>
</dbReference>
<gene>
    <name evidence="4" type="ORF">ATCC51562_1698</name>
</gene>
<dbReference type="EMBL" id="ANNI01000004">
    <property type="protein sequence ID" value="ERJ25963.1"/>
    <property type="molecule type" value="Genomic_DNA"/>
</dbReference>
<dbReference type="PROSITE" id="PS50887">
    <property type="entry name" value="GGDEF"/>
    <property type="match status" value="1"/>
</dbReference>
<dbReference type="PANTHER" id="PTHR45138">
    <property type="entry name" value="REGULATORY COMPONENTS OF SENSORY TRANSDUCTION SYSTEM"/>
    <property type="match status" value="1"/>
</dbReference>
<evidence type="ECO:0000259" key="3">
    <source>
        <dbReference type="PROSITE" id="PS50887"/>
    </source>
</evidence>
<dbReference type="CDD" id="cd01949">
    <property type="entry name" value="GGDEF"/>
    <property type="match status" value="1"/>
</dbReference>
<sequence>MCSIVFAFFIVLRLSMFADIITSSGYQQIRKETEELEKDSKHDFLTQLLNRRTIEKTLRFELIANKERSGNTNLVIMLGDIDNFKKINDTYGHDCGDEVLKDVASALKKSFRGKDYVCRWGGEEFLIILPDTKIEFIHEVSKRLKKQINNAKLPDKTPVTMTFGMLICANGVEVDFEQAITLVDKLLYEGKLNGKDRIELEILKKGSDA</sequence>
<dbReference type="AlphaFoldDB" id="U2GJ04"/>
<evidence type="ECO:0000256" key="2">
    <source>
        <dbReference type="ARBA" id="ARBA00034247"/>
    </source>
</evidence>
<proteinExistence type="predicted"/>
<dbReference type="InterPro" id="IPR043128">
    <property type="entry name" value="Rev_trsase/Diguanyl_cyclase"/>
</dbReference>
<dbReference type="PATRIC" id="fig|1242969.3.peg.939"/>
<dbReference type="SMART" id="SM00267">
    <property type="entry name" value="GGDEF"/>
    <property type="match status" value="1"/>
</dbReference>
<comment type="catalytic activity">
    <reaction evidence="2">
        <text>2 GTP = 3',3'-c-di-GMP + 2 diphosphate</text>
        <dbReference type="Rhea" id="RHEA:24898"/>
        <dbReference type="ChEBI" id="CHEBI:33019"/>
        <dbReference type="ChEBI" id="CHEBI:37565"/>
        <dbReference type="ChEBI" id="CHEBI:58805"/>
        <dbReference type="EC" id="2.7.7.65"/>
    </reaction>
</comment>
<dbReference type="InterPro" id="IPR029787">
    <property type="entry name" value="Nucleotide_cyclase"/>
</dbReference>
<evidence type="ECO:0000313" key="5">
    <source>
        <dbReference type="Proteomes" id="UP000016627"/>
    </source>
</evidence>